<evidence type="ECO:0000256" key="1">
    <source>
        <dbReference type="ARBA" id="ARBA00005336"/>
    </source>
</evidence>
<evidence type="ECO:0000256" key="2">
    <source>
        <dbReference type="ARBA" id="ARBA00022801"/>
    </source>
</evidence>
<name>B8E3C1_DICTD</name>
<dbReference type="OrthoDB" id="1006940at2"/>
<dbReference type="InterPro" id="IPR001764">
    <property type="entry name" value="Glyco_hydro_3_N"/>
</dbReference>
<dbReference type="PANTHER" id="PTHR42715">
    <property type="entry name" value="BETA-GLUCOSIDASE"/>
    <property type="match status" value="1"/>
</dbReference>
<dbReference type="GO" id="GO:0008422">
    <property type="term" value="F:beta-glucosidase activity"/>
    <property type="evidence" value="ECO:0000318"/>
    <property type="project" value="GO_Central"/>
</dbReference>
<dbReference type="InterPro" id="IPR013783">
    <property type="entry name" value="Ig-like_fold"/>
</dbReference>
<dbReference type="Gene3D" id="3.20.20.300">
    <property type="entry name" value="Glycoside hydrolase, family 3, N-terminal domain"/>
    <property type="match status" value="1"/>
</dbReference>
<protein>
    <submittedName>
        <fullName evidence="4">Glycoside hydrolase family 3 domain protein</fullName>
    </submittedName>
</protein>
<dbReference type="Pfam" id="PF14310">
    <property type="entry name" value="Fn3-like"/>
    <property type="match status" value="1"/>
</dbReference>
<dbReference type="InterPro" id="IPR026891">
    <property type="entry name" value="Fn3-like"/>
</dbReference>
<dbReference type="GO" id="GO:0009251">
    <property type="term" value="P:glucan catabolic process"/>
    <property type="evidence" value="ECO:0000318"/>
    <property type="project" value="GO_Central"/>
</dbReference>
<dbReference type="InterPro" id="IPR036962">
    <property type="entry name" value="Glyco_hydro_3_N_sf"/>
</dbReference>
<proteinExistence type="inferred from homology"/>
<dbReference type="InterPro" id="IPR002772">
    <property type="entry name" value="Glyco_hydro_3_C"/>
</dbReference>
<dbReference type="CAZy" id="GH3">
    <property type="family name" value="Glycoside Hydrolase Family 3"/>
</dbReference>
<dbReference type="KEGG" id="dtu:Dtur_1723"/>
<evidence type="ECO:0000313" key="4">
    <source>
        <dbReference type="EMBL" id="ACK42995.1"/>
    </source>
</evidence>
<comment type="similarity">
    <text evidence="1">Belongs to the glycosyl hydrolase 3 family.</text>
</comment>
<dbReference type="STRING" id="515635.Dtur_1723"/>
<dbReference type="FunFam" id="2.60.40.10:FF:000495">
    <property type="entry name" value="Periplasmic beta-glucosidase"/>
    <property type="match status" value="1"/>
</dbReference>
<keyword evidence="5" id="KW-1185">Reference proteome</keyword>
<organism evidence="4 5">
    <name type="scientific">Dictyoglomus turgidum (strain DSM 6724 / Z-1310)</name>
    <dbReference type="NCBI Taxonomy" id="515635"/>
    <lineage>
        <taxon>Bacteria</taxon>
        <taxon>Pseudomonadati</taxon>
        <taxon>Dictyoglomota</taxon>
        <taxon>Dictyoglomia</taxon>
        <taxon>Dictyoglomales</taxon>
        <taxon>Dictyoglomaceae</taxon>
        <taxon>Dictyoglomus</taxon>
    </lineage>
</organism>
<dbReference type="FunFam" id="3.40.50.1700:FF:000009">
    <property type="entry name" value="Periplasmic beta-glucosidase"/>
    <property type="match status" value="1"/>
</dbReference>
<dbReference type="Gene3D" id="2.60.40.10">
    <property type="entry name" value="Immunoglobulins"/>
    <property type="match status" value="1"/>
</dbReference>
<evidence type="ECO:0000313" key="5">
    <source>
        <dbReference type="Proteomes" id="UP000007719"/>
    </source>
</evidence>
<dbReference type="SUPFAM" id="SSF51445">
    <property type="entry name" value="(Trans)glycosidases"/>
    <property type="match status" value="1"/>
</dbReference>
<dbReference type="Proteomes" id="UP000007719">
    <property type="component" value="Chromosome"/>
</dbReference>
<dbReference type="InterPro" id="IPR017853">
    <property type="entry name" value="GH"/>
</dbReference>
<gene>
    <name evidence="4" type="ordered locus">Dtur_1723</name>
</gene>
<dbReference type="InterPro" id="IPR036881">
    <property type="entry name" value="Glyco_hydro_3_C_sf"/>
</dbReference>
<dbReference type="SMART" id="SM01217">
    <property type="entry name" value="Fn3_like"/>
    <property type="match status" value="1"/>
</dbReference>
<dbReference type="HOGENOM" id="CLU_004542_5_1_0"/>
<dbReference type="eggNOG" id="COG1472">
    <property type="taxonomic scope" value="Bacteria"/>
</dbReference>
<dbReference type="FunCoup" id="B8E3C1">
    <property type="interactions" value="117"/>
</dbReference>
<dbReference type="Gene3D" id="3.40.50.1700">
    <property type="entry name" value="Glycoside hydrolase family 3 C-terminal domain"/>
    <property type="match status" value="1"/>
</dbReference>
<dbReference type="SUPFAM" id="SSF52279">
    <property type="entry name" value="Beta-D-glucan exohydrolase, C-terminal domain"/>
    <property type="match status" value="1"/>
</dbReference>
<accession>B8E3C1</accession>
<dbReference type="EnsemblBacteria" id="ACK42995">
    <property type="protein sequence ID" value="ACK42995"/>
    <property type="gene ID" value="Dtur_1723"/>
</dbReference>
<dbReference type="RefSeq" id="WP_012584070.1">
    <property type="nucleotide sequence ID" value="NC_011661.1"/>
</dbReference>
<reference evidence="5" key="1">
    <citation type="journal article" date="2016" name="Front. Microbiol.">
        <title>The complete genome sequence of hyperthermophile Dictyoglomus turgidum DSM 6724 reveals a specialized carbohydrate fermentor.</title>
        <authorList>
            <person name="Brumm P.J."/>
            <person name="Gowda K."/>
            <person name="Robb F.T."/>
            <person name="Mead D.A."/>
        </authorList>
    </citation>
    <scope>NUCLEOTIDE SEQUENCE [LARGE SCALE GENOMIC DNA]</scope>
    <source>
        <strain evidence="5">DSM 6724 / Z-1310</strain>
    </source>
</reference>
<dbReference type="InterPro" id="IPR050288">
    <property type="entry name" value="Cellulose_deg_GH3"/>
</dbReference>
<evidence type="ECO:0000259" key="3">
    <source>
        <dbReference type="SMART" id="SM01217"/>
    </source>
</evidence>
<dbReference type="EMBL" id="CP001251">
    <property type="protein sequence ID" value="ACK42995.1"/>
    <property type="molecule type" value="Genomic_DNA"/>
</dbReference>
<dbReference type="PRINTS" id="PR00133">
    <property type="entry name" value="GLHYDRLASE3"/>
</dbReference>
<sequence>MEKEKIEEKIDYLISSMTLEEKIAQLKAKTVSIWQTVGKILLEDVFSDLTPEFKEKIMGFLFGFYRDRELAEEMTKALWKKMWKKLVLEGEEKKYPIGELSCALRSMSPRESAEFANEIQKYVLENSEIKIPVLIHDEALHGCMAKGSTIFPQAIGMASTWNPELIYQVATAIGKETRSRGIHQVLSPTINIARDPRCGRTEETYGEDPYLASRMAVAYIKGVQEQGVIATPKHFAANFVGDGGRDSYPIHFSERLLREVYFPAFKASIKEAGALSLMAAYNSLDGIPCSSNKWLLTDVLRKEWGFKGYVVSDYFSVLHLMTKHKVAESKAEAARLALEAGLDMELPDSDCFEEMINLVKGGKLSEETINEAVRRILGVKFWAGLFDNPFVDPDYAERVNDCAEHRELALRVARESIVLLKNEGILPLSKDIGSIAVIGPNAAVPRLGGYSGYGVKIVTPLEGIKNKMENKAKIYFAEGCGLNDTSKSGFDEAIKIAQKSDVAILFVGNSVPETEGEQRDRHNLNLPGVQEELIKEICNTNTPVIVVLINGSAITMMNWIDKVQAVIEAWYPGEEGGNAIADVLFGDYNPGGKLPITFPKYSSQLPLYYNHKPSGRVDDYVDLRSPQYLFPFGYGLSYTEFRYSNLRITPEEIPMDGEITITFEVENIGKYKGDEVVQLYLHDEFASVVRPVKELKRFKRITLAVGEKKTVSFKLDRRDLEFLNIDMEPIVEPGRFEVFIGSSSEDIRLKGFFIVK</sequence>
<dbReference type="PANTHER" id="PTHR42715:SF10">
    <property type="entry name" value="BETA-GLUCOSIDASE"/>
    <property type="match status" value="1"/>
</dbReference>
<dbReference type="AlphaFoldDB" id="B8E3C1"/>
<keyword evidence="2 4" id="KW-0378">Hydrolase</keyword>
<dbReference type="InParanoid" id="B8E3C1"/>
<dbReference type="Pfam" id="PF00933">
    <property type="entry name" value="Glyco_hydro_3"/>
    <property type="match status" value="1"/>
</dbReference>
<feature type="domain" description="Fibronectin type III-like" evidence="3">
    <location>
        <begin position="675"/>
        <end position="744"/>
    </location>
</feature>
<dbReference type="Pfam" id="PF01915">
    <property type="entry name" value="Glyco_hydro_3_C"/>
    <property type="match status" value="1"/>
</dbReference>